<dbReference type="RefSeq" id="WP_302929088.1">
    <property type="nucleotide sequence ID" value="NZ_JAJEPW010000028.1"/>
</dbReference>
<evidence type="ECO:0000256" key="2">
    <source>
        <dbReference type="SAM" id="SignalP"/>
    </source>
</evidence>
<name>A0AAE3AH26_9FIRM</name>
<keyword evidence="4" id="KW-1185">Reference proteome</keyword>
<feature type="compositionally biased region" description="Acidic residues" evidence="1">
    <location>
        <begin position="101"/>
        <end position="112"/>
    </location>
</feature>
<dbReference type="AlphaFoldDB" id="A0AAE3AH26"/>
<proteinExistence type="predicted"/>
<evidence type="ECO:0000313" key="3">
    <source>
        <dbReference type="EMBL" id="MCC2129851.1"/>
    </source>
</evidence>
<comment type="caution">
    <text evidence="3">The sequence shown here is derived from an EMBL/GenBank/DDBJ whole genome shotgun (WGS) entry which is preliminary data.</text>
</comment>
<dbReference type="Proteomes" id="UP001199319">
    <property type="component" value="Unassembled WGS sequence"/>
</dbReference>
<sequence>MKNRKTYLLRGLLVLLAAALVLAAALPGLGLSTGGPTPLPQAQADPLRPEGQSQSPQTPPNQPEEPDTPQEPDTPDEPQEPEQPDTPDQPDQPDTPQEPDTPPEDPGQDPDPDAPPKDDGPRDDTPGGADPTPGPSDDASPRIVTDLCSGEITYDQLTGDTLHFYAYILNANGQTLKVKLRNSQTSQNGQYLTADGRNYQARLCRGETNYFTLYRKDGNKTVQEVNYAIRYAAQKADQRHPTIGDHPPTIVTNLEGVTETTNRNFTLTVQATAYTGRSLPESNIQVYLDGKRVLQPTGNPVFEYQLRFPDPFSGDSEAHTISIRAWDGQGNSRYVSYRIIYRFVDTGDVIGTAYVVLDITTMGMGLPEEPFAVQVRQNVPASYAVMEALEEWGYEYEYSGSPDVGFYLRRISRAGFMDYPDIPENLWAKILRDGLNLTGQHDNDSLGEFDYTQGSGWMYSIGGQTYAGKGLSNYFLSSGDTLYLRFTLAYGKDIGGYDATGGNYGALSTYCGRWINGQYIDEHRWGQPQQTTAPDCTHPGQAAVTCQVCGDVGQTQEIPALGHDFQETERRDGVIIYTCSRCGERKEEPIP</sequence>
<feature type="chain" id="PRO_5041899661" description="DUF4430 domain-containing protein" evidence="2">
    <location>
        <begin position="24"/>
        <end position="591"/>
    </location>
</feature>
<reference evidence="3" key="1">
    <citation type="submission" date="2021-10" db="EMBL/GenBank/DDBJ databases">
        <title>Anaerobic single-cell dispensing facilitates the cultivation of human gut bacteria.</title>
        <authorList>
            <person name="Afrizal A."/>
        </authorList>
    </citation>
    <scope>NUCLEOTIDE SEQUENCE</scope>
    <source>
        <strain evidence="3">CLA-AA-H272</strain>
    </source>
</reference>
<feature type="signal peptide" evidence="2">
    <location>
        <begin position="1"/>
        <end position="23"/>
    </location>
</feature>
<evidence type="ECO:0008006" key="5">
    <source>
        <dbReference type="Google" id="ProtNLM"/>
    </source>
</evidence>
<dbReference type="EMBL" id="JAJEPW010000028">
    <property type="protein sequence ID" value="MCC2129851.1"/>
    <property type="molecule type" value="Genomic_DNA"/>
</dbReference>
<feature type="compositionally biased region" description="Acidic residues" evidence="1">
    <location>
        <begin position="64"/>
        <end position="85"/>
    </location>
</feature>
<organism evidence="3 4">
    <name type="scientific">Brotocaccenecus cirricatena</name>
    <dbReference type="NCBI Taxonomy" id="3064195"/>
    <lineage>
        <taxon>Bacteria</taxon>
        <taxon>Bacillati</taxon>
        <taxon>Bacillota</taxon>
        <taxon>Clostridia</taxon>
        <taxon>Eubacteriales</taxon>
        <taxon>Oscillospiraceae</taxon>
        <taxon>Brotocaccenecus</taxon>
    </lineage>
</organism>
<feature type="region of interest" description="Disordered" evidence="1">
    <location>
        <begin position="32"/>
        <end position="143"/>
    </location>
</feature>
<gene>
    <name evidence="3" type="ORF">LKD37_10015</name>
</gene>
<evidence type="ECO:0000256" key="1">
    <source>
        <dbReference type="SAM" id="MobiDB-lite"/>
    </source>
</evidence>
<accession>A0AAE3AH26</accession>
<evidence type="ECO:0000313" key="4">
    <source>
        <dbReference type="Proteomes" id="UP001199319"/>
    </source>
</evidence>
<protein>
    <recommendedName>
        <fullName evidence="5">DUF4430 domain-containing protein</fullName>
    </recommendedName>
</protein>
<feature type="compositionally biased region" description="Basic and acidic residues" evidence="1">
    <location>
        <begin position="114"/>
        <end position="125"/>
    </location>
</feature>
<keyword evidence="2" id="KW-0732">Signal</keyword>
<feature type="compositionally biased region" description="Low complexity" evidence="1">
    <location>
        <begin position="126"/>
        <end position="138"/>
    </location>
</feature>